<name>A0ACC0NMK7_RHOML</name>
<keyword evidence="2" id="KW-1185">Reference proteome</keyword>
<organism evidence="1 2">
    <name type="scientific">Rhododendron molle</name>
    <name type="common">Chinese azalea</name>
    <name type="synonym">Azalea mollis</name>
    <dbReference type="NCBI Taxonomy" id="49168"/>
    <lineage>
        <taxon>Eukaryota</taxon>
        <taxon>Viridiplantae</taxon>
        <taxon>Streptophyta</taxon>
        <taxon>Embryophyta</taxon>
        <taxon>Tracheophyta</taxon>
        <taxon>Spermatophyta</taxon>
        <taxon>Magnoliopsida</taxon>
        <taxon>eudicotyledons</taxon>
        <taxon>Gunneridae</taxon>
        <taxon>Pentapetalae</taxon>
        <taxon>asterids</taxon>
        <taxon>Ericales</taxon>
        <taxon>Ericaceae</taxon>
        <taxon>Ericoideae</taxon>
        <taxon>Rhodoreae</taxon>
        <taxon>Rhododendron</taxon>
    </lineage>
</organism>
<sequence length="117" mass="12593">MGEEEEDEMEKDLSNIGLTGELSESIDNLTAIRSIHLGGNKLSGPLPNMDSLKALETLHLEGNQFEGPIPESLGGLPQLHELFLENNKLNGTVPESLAEKVGINLQLSPGNHLSRVA</sequence>
<gene>
    <name evidence="1" type="ORF">RHMOL_Rhmol05G0102200</name>
</gene>
<dbReference type="EMBL" id="CM046392">
    <property type="protein sequence ID" value="KAI8554475.1"/>
    <property type="molecule type" value="Genomic_DNA"/>
</dbReference>
<reference evidence="1" key="1">
    <citation type="submission" date="2022-02" db="EMBL/GenBank/DDBJ databases">
        <title>Plant Genome Project.</title>
        <authorList>
            <person name="Zhang R.-G."/>
        </authorList>
    </citation>
    <scope>NUCLEOTIDE SEQUENCE</scope>
    <source>
        <strain evidence="1">AT1</strain>
    </source>
</reference>
<evidence type="ECO:0000313" key="2">
    <source>
        <dbReference type="Proteomes" id="UP001062846"/>
    </source>
</evidence>
<dbReference type="Proteomes" id="UP001062846">
    <property type="component" value="Chromosome 5"/>
</dbReference>
<accession>A0ACC0NMK7</accession>
<proteinExistence type="predicted"/>
<protein>
    <submittedName>
        <fullName evidence="1">Uncharacterized protein</fullName>
    </submittedName>
</protein>
<evidence type="ECO:0000313" key="1">
    <source>
        <dbReference type="EMBL" id="KAI8554475.1"/>
    </source>
</evidence>
<comment type="caution">
    <text evidence="1">The sequence shown here is derived from an EMBL/GenBank/DDBJ whole genome shotgun (WGS) entry which is preliminary data.</text>
</comment>